<feature type="region of interest" description="Disordered" evidence="1">
    <location>
        <begin position="191"/>
        <end position="249"/>
    </location>
</feature>
<gene>
    <name evidence="3" type="ORF">SAMN05421837_105642</name>
</gene>
<keyword evidence="2" id="KW-0472">Membrane</keyword>
<organism evidence="3 4">
    <name type="scientific">Amycolatopsis pretoriensis</name>
    <dbReference type="NCBI Taxonomy" id="218821"/>
    <lineage>
        <taxon>Bacteria</taxon>
        <taxon>Bacillati</taxon>
        <taxon>Actinomycetota</taxon>
        <taxon>Actinomycetes</taxon>
        <taxon>Pseudonocardiales</taxon>
        <taxon>Pseudonocardiaceae</taxon>
        <taxon>Amycolatopsis</taxon>
    </lineage>
</organism>
<protein>
    <submittedName>
        <fullName evidence="3">Uncharacterized protein</fullName>
    </submittedName>
</protein>
<proteinExistence type="predicted"/>
<keyword evidence="4" id="KW-1185">Reference proteome</keyword>
<accession>A0A1H5QYM9</accession>
<dbReference type="AlphaFoldDB" id="A0A1H5QYM9"/>
<keyword evidence="2" id="KW-0812">Transmembrane</keyword>
<keyword evidence="2" id="KW-1133">Transmembrane helix</keyword>
<dbReference type="Proteomes" id="UP000198878">
    <property type="component" value="Unassembled WGS sequence"/>
</dbReference>
<evidence type="ECO:0000313" key="4">
    <source>
        <dbReference type="Proteomes" id="UP000198878"/>
    </source>
</evidence>
<evidence type="ECO:0000256" key="2">
    <source>
        <dbReference type="SAM" id="Phobius"/>
    </source>
</evidence>
<dbReference type="RefSeq" id="WP_143051020.1">
    <property type="nucleotide sequence ID" value="NZ_FNUJ01000005.1"/>
</dbReference>
<dbReference type="EMBL" id="FNUJ01000005">
    <property type="protein sequence ID" value="SEF31230.1"/>
    <property type="molecule type" value="Genomic_DNA"/>
</dbReference>
<reference evidence="4" key="1">
    <citation type="submission" date="2016-10" db="EMBL/GenBank/DDBJ databases">
        <authorList>
            <person name="Varghese N."/>
            <person name="Submissions S."/>
        </authorList>
    </citation>
    <scope>NUCLEOTIDE SEQUENCE [LARGE SCALE GENOMIC DNA]</scope>
    <source>
        <strain evidence="4">DSM 44654</strain>
    </source>
</reference>
<feature type="transmembrane region" description="Helical" evidence="2">
    <location>
        <begin position="6"/>
        <end position="28"/>
    </location>
</feature>
<name>A0A1H5QYM9_9PSEU</name>
<evidence type="ECO:0000313" key="3">
    <source>
        <dbReference type="EMBL" id="SEF31230.1"/>
    </source>
</evidence>
<evidence type="ECO:0000256" key="1">
    <source>
        <dbReference type="SAM" id="MobiDB-lite"/>
    </source>
</evidence>
<sequence length="249" mass="27626">MTGTPWWLLITIAVLSGGIAMAASWLTTTQANKHANIRHTRELAHERDIERRKLLHSRAYELFDQASIAAMNFILFTAEAAATSRSLASFSELIPKIHKETDAIIDLIPRIRLLGSPQVVSAYISFQRCALEVSGHMLRQLPSPQDTSPQEVIKIEIPQTVRDLLMEANDAALEVMRAELGVLEPLSPTTSDEIRRQVDTPGRGSPVRTIWRRREADSSRPAGNEAALPKHARHSGTNPVRTTSADDDE</sequence>